<organism evidence="2 3">
    <name type="scientific">Portunus trituberculatus</name>
    <name type="common">Swimming crab</name>
    <name type="synonym">Neptunus trituberculatus</name>
    <dbReference type="NCBI Taxonomy" id="210409"/>
    <lineage>
        <taxon>Eukaryota</taxon>
        <taxon>Metazoa</taxon>
        <taxon>Ecdysozoa</taxon>
        <taxon>Arthropoda</taxon>
        <taxon>Crustacea</taxon>
        <taxon>Multicrustacea</taxon>
        <taxon>Malacostraca</taxon>
        <taxon>Eumalacostraca</taxon>
        <taxon>Eucarida</taxon>
        <taxon>Decapoda</taxon>
        <taxon>Pleocyemata</taxon>
        <taxon>Brachyura</taxon>
        <taxon>Eubrachyura</taxon>
        <taxon>Portunoidea</taxon>
        <taxon>Portunidae</taxon>
        <taxon>Portuninae</taxon>
        <taxon>Portunus</taxon>
    </lineage>
</organism>
<protein>
    <submittedName>
        <fullName evidence="2">Uncharacterized protein</fullName>
    </submittedName>
</protein>
<keyword evidence="1" id="KW-1133">Transmembrane helix</keyword>
<proteinExistence type="predicted"/>
<accession>A0A5B7FJY5</accession>
<evidence type="ECO:0000313" key="2">
    <source>
        <dbReference type="EMBL" id="MPC45479.1"/>
    </source>
</evidence>
<keyword evidence="1" id="KW-0812">Transmembrane</keyword>
<keyword evidence="1" id="KW-0472">Membrane</keyword>
<name>A0A5B7FJY5_PORTR</name>
<sequence>MVLLLQKQVSGGTFVSKRFKSTASRHSPWFENSVFSCSLKSDCVWRGGRRLHYRGLAAGGVRNRGLRPPSPSVALTYGLHLIHDRLIYIFIFCLLFTAYDILCYAKESEARSQGDSLARSAGCLFFNVPPLSRLRTDSYSFLPDPLPPPPDSWSSTT</sequence>
<evidence type="ECO:0000313" key="3">
    <source>
        <dbReference type="Proteomes" id="UP000324222"/>
    </source>
</evidence>
<feature type="transmembrane region" description="Helical" evidence="1">
    <location>
        <begin position="86"/>
        <end position="105"/>
    </location>
</feature>
<dbReference type="AlphaFoldDB" id="A0A5B7FJY5"/>
<gene>
    <name evidence="2" type="ORF">E2C01_039178</name>
</gene>
<evidence type="ECO:0000256" key="1">
    <source>
        <dbReference type="SAM" id="Phobius"/>
    </source>
</evidence>
<reference evidence="2 3" key="1">
    <citation type="submission" date="2019-05" db="EMBL/GenBank/DDBJ databases">
        <title>Another draft genome of Portunus trituberculatus and its Hox gene families provides insights of decapod evolution.</title>
        <authorList>
            <person name="Jeong J.-H."/>
            <person name="Song I."/>
            <person name="Kim S."/>
            <person name="Choi T."/>
            <person name="Kim D."/>
            <person name="Ryu S."/>
            <person name="Kim W."/>
        </authorList>
    </citation>
    <scope>NUCLEOTIDE SEQUENCE [LARGE SCALE GENOMIC DNA]</scope>
    <source>
        <tissue evidence="2">Muscle</tissue>
    </source>
</reference>
<dbReference type="Proteomes" id="UP000324222">
    <property type="component" value="Unassembled WGS sequence"/>
</dbReference>
<comment type="caution">
    <text evidence="2">The sequence shown here is derived from an EMBL/GenBank/DDBJ whole genome shotgun (WGS) entry which is preliminary data.</text>
</comment>
<dbReference type="EMBL" id="VSRR010006748">
    <property type="protein sequence ID" value="MPC45479.1"/>
    <property type="molecule type" value="Genomic_DNA"/>
</dbReference>
<keyword evidence="3" id="KW-1185">Reference proteome</keyword>